<accession>A0ABW3B975</accession>
<evidence type="ECO:0000313" key="1">
    <source>
        <dbReference type="EMBL" id="MFD0799363.1"/>
    </source>
</evidence>
<keyword evidence="2" id="KW-1185">Reference proteome</keyword>
<name>A0ABW3B975_9FLAO</name>
<comment type="caution">
    <text evidence="1">The sequence shown here is derived from an EMBL/GenBank/DDBJ whole genome shotgun (WGS) entry which is preliminary data.</text>
</comment>
<protein>
    <submittedName>
        <fullName evidence="1">DUF6702 family protein</fullName>
    </submittedName>
</protein>
<organism evidence="1 2">
    <name type="scientific">Maribacter chungangensis</name>
    <dbReference type="NCBI Taxonomy" id="1069117"/>
    <lineage>
        <taxon>Bacteria</taxon>
        <taxon>Pseudomonadati</taxon>
        <taxon>Bacteroidota</taxon>
        <taxon>Flavobacteriia</taxon>
        <taxon>Flavobacteriales</taxon>
        <taxon>Flavobacteriaceae</taxon>
        <taxon>Maribacter</taxon>
    </lineage>
</organism>
<proteinExistence type="predicted"/>
<sequence>MKKVFLILVLPLLAFATVHKFYISVTNIRYSEKSDALQITSRYFIDDMNTVLKERYGIDAGLGSDDETQVGQEYLEKYVRAKFSITRNGDSVDYTIIGKKYDVDVIILFVEVPRIDLPSVKRIGVQNEILTDLFDEQQNVVHFNIEGKKKSFVLLKSDTKGMLNL</sequence>
<dbReference type="EMBL" id="JBHTHY010000023">
    <property type="protein sequence ID" value="MFD0799363.1"/>
    <property type="molecule type" value="Genomic_DNA"/>
</dbReference>
<evidence type="ECO:0000313" key="2">
    <source>
        <dbReference type="Proteomes" id="UP001597012"/>
    </source>
</evidence>
<dbReference type="Proteomes" id="UP001597012">
    <property type="component" value="Unassembled WGS sequence"/>
</dbReference>
<dbReference type="RefSeq" id="WP_379936328.1">
    <property type="nucleotide sequence ID" value="NZ_JBHTHY010000023.1"/>
</dbReference>
<dbReference type="InterPro" id="IPR046525">
    <property type="entry name" value="DUF6702"/>
</dbReference>
<gene>
    <name evidence="1" type="ORF">ACFQZJ_17965</name>
</gene>
<dbReference type="Pfam" id="PF20420">
    <property type="entry name" value="DUF6702"/>
    <property type="match status" value="1"/>
</dbReference>
<reference evidence="2" key="1">
    <citation type="journal article" date="2019" name="Int. J. Syst. Evol. Microbiol.">
        <title>The Global Catalogue of Microorganisms (GCM) 10K type strain sequencing project: providing services to taxonomists for standard genome sequencing and annotation.</title>
        <authorList>
            <consortium name="The Broad Institute Genomics Platform"/>
            <consortium name="The Broad Institute Genome Sequencing Center for Infectious Disease"/>
            <person name="Wu L."/>
            <person name="Ma J."/>
        </authorList>
    </citation>
    <scope>NUCLEOTIDE SEQUENCE [LARGE SCALE GENOMIC DNA]</scope>
    <source>
        <strain evidence="2">CCUG 61948</strain>
    </source>
</reference>